<comment type="caution">
    <text evidence="1">The sequence shown here is derived from an EMBL/GenBank/DDBJ whole genome shotgun (WGS) entry which is preliminary data.</text>
</comment>
<dbReference type="AlphaFoldDB" id="X1D851"/>
<reference evidence="1" key="1">
    <citation type="journal article" date="2014" name="Front. Microbiol.">
        <title>High frequency of phylogenetically diverse reductive dehalogenase-homologous genes in deep subseafloor sedimentary metagenomes.</title>
        <authorList>
            <person name="Kawai M."/>
            <person name="Futagami T."/>
            <person name="Toyoda A."/>
            <person name="Takaki Y."/>
            <person name="Nishi S."/>
            <person name="Hori S."/>
            <person name="Arai W."/>
            <person name="Tsubouchi T."/>
            <person name="Morono Y."/>
            <person name="Uchiyama I."/>
            <person name="Ito T."/>
            <person name="Fujiyama A."/>
            <person name="Inagaki F."/>
            <person name="Takami H."/>
        </authorList>
    </citation>
    <scope>NUCLEOTIDE SEQUENCE</scope>
    <source>
        <strain evidence="1">Expedition CK06-06</strain>
    </source>
</reference>
<sequence length="195" mass="22466">MTNPYSILRVNTTYSPRYVILENVSNIQLNTTYENTVKVETEWYYIYYNATSSYFHESDNITTITEVGDIRYVQTVTGQLEAAEITINQGENTKKWWLTRGLGIVRLDYDISGSEQTAVLSDSNMLRYYRQNNPSKATGKIVPYSAGKSAKVYRLSSDNDKAATELRNILKGMLPKNKKKSQLKKKYHLFLILLF</sequence>
<name>X1D851_9ZZZZ</name>
<proteinExistence type="predicted"/>
<evidence type="ECO:0000313" key="1">
    <source>
        <dbReference type="EMBL" id="GAH01269.1"/>
    </source>
</evidence>
<protein>
    <submittedName>
        <fullName evidence="1">Uncharacterized protein</fullName>
    </submittedName>
</protein>
<dbReference type="EMBL" id="BART01026802">
    <property type="protein sequence ID" value="GAH01269.1"/>
    <property type="molecule type" value="Genomic_DNA"/>
</dbReference>
<organism evidence="1">
    <name type="scientific">marine sediment metagenome</name>
    <dbReference type="NCBI Taxonomy" id="412755"/>
    <lineage>
        <taxon>unclassified sequences</taxon>
        <taxon>metagenomes</taxon>
        <taxon>ecological metagenomes</taxon>
    </lineage>
</organism>
<accession>X1D851</accession>
<gene>
    <name evidence="1" type="ORF">S01H4_47686</name>
</gene>